<sequence length="120" mass="13188">MIYHHEITDDVLLVSVNGDLLGLPEDQKLLHLAESQMLENNITRCAIDISNAHYINSTGLTILIRILTLYRNAGGEVVLINPSPSVSKVLVITKLNAIFQVLKNKEEALNALSTKQLASV</sequence>
<dbReference type="OrthoDB" id="962463at2"/>
<evidence type="ECO:0000259" key="1">
    <source>
        <dbReference type="PROSITE" id="PS50801"/>
    </source>
</evidence>
<accession>A0A1I2J6G1</accession>
<reference evidence="2 3" key="1">
    <citation type="submission" date="2016-10" db="EMBL/GenBank/DDBJ databases">
        <authorList>
            <person name="de Groot N.N."/>
        </authorList>
    </citation>
    <scope>NUCLEOTIDE SEQUENCE [LARGE SCALE GENOMIC DNA]</scope>
    <source>
        <strain>GEY</strain>
        <strain evidence="3">DSM 9560</strain>
    </source>
</reference>
<gene>
    <name evidence="2" type="ORF">SAMN04488541_104318</name>
</gene>
<dbReference type="InterPro" id="IPR002645">
    <property type="entry name" value="STAS_dom"/>
</dbReference>
<organism evidence="2 3">
    <name type="scientific">Thermoflexibacter ruber</name>
    <dbReference type="NCBI Taxonomy" id="1003"/>
    <lineage>
        <taxon>Bacteria</taxon>
        <taxon>Pseudomonadati</taxon>
        <taxon>Bacteroidota</taxon>
        <taxon>Cytophagia</taxon>
        <taxon>Cytophagales</taxon>
        <taxon>Thermoflexibacteraceae</taxon>
        <taxon>Thermoflexibacter</taxon>
    </lineage>
</organism>
<dbReference type="PROSITE" id="PS50801">
    <property type="entry name" value="STAS"/>
    <property type="match status" value="1"/>
</dbReference>
<dbReference type="InterPro" id="IPR036513">
    <property type="entry name" value="STAS_dom_sf"/>
</dbReference>
<evidence type="ECO:0000313" key="3">
    <source>
        <dbReference type="Proteomes" id="UP000199513"/>
    </source>
</evidence>
<feature type="domain" description="STAS" evidence="1">
    <location>
        <begin position="1"/>
        <end position="112"/>
    </location>
</feature>
<protein>
    <submittedName>
        <fullName evidence="2">Anti-sigma B factor antagonist</fullName>
    </submittedName>
</protein>
<keyword evidence="3" id="KW-1185">Reference proteome</keyword>
<dbReference type="AlphaFoldDB" id="A0A1I2J6G1"/>
<dbReference type="STRING" id="1003.SAMN04488541_104318"/>
<name>A0A1I2J6G1_9BACT</name>
<dbReference type="Pfam" id="PF01740">
    <property type="entry name" value="STAS"/>
    <property type="match status" value="1"/>
</dbReference>
<dbReference type="GO" id="GO:0043856">
    <property type="term" value="F:anti-sigma factor antagonist activity"/>
    <property type="evidence" value="ECO:0007669"/>
    <property type="project" value="TreeGrafter"/>
</dbReference>
<dbReference type="Gene3D" id="3.30.750.24">
    <property type="entry name" value="STAS domain"/>
    <property type="match status" value="1"/>
</dbReference>
<dbReference type="CDD" id="cd07043">
    <property type="entry name" value="STAS_anti-anti-sigma_factors"/>
    <property type="match status" value="1"/>
</dbReference>
<dbReference type="Proteomes" id="UP000199513">
    <property type="component" value="Unassembled WGS sequence"/>
</dbReference>
<dbReference type="EMBL" id="FONY01000043">
    <property type="protein sequence ID" value="SFF50372.1"/>
    <property type="molecule type" value="Genomic_DNA"/>
</dbReference>
<dbReference type="PANTHER" id="PTHR33495:SF2">
    <property type="entry name" value="ANTI-SIGMA FACTOR ANTAGONIST TM_1081-RELATED"/>
    <property type="match status" value="1"/>
</dbReference>
<dbReference type="RefSeq" id="WP_091549004.1">
    <property type="nucleotide sequence ID" value="NZ_FONY01000043.1"/>
</dbReference>
<proteinExistence type="predicted"/>
<evidence type="ECO:0000313" key="2">
    <source>
        <dbReference type="EMBL" id="SFF50372.1"/>
    </source>
</evidence>
<dbReference type="PANTHER" id="PTHR33495">
    <property type="entry name" value="ANTI-SIGMA FACTOR ANTAGONIST TM_1081-RELATED-RELATED"/>
    <property type="match status" value="1"/>
</dbReference>
<dbReference type="SUPFAM" id="SSF52091">
    <property type="entry name" value="SpoIIaa-like"/>
    <property type="match status" value="1"/>
</dbReference>